<dbReference type="STRING" id="1457250.GCA_000755225_01034"/>
<protein>
    <submittedName>
        <fullName evidence="1">DUF429 domain-containing protein</fullName>
    </submittedName>
</protein>
<evidence type="ECO:0000313" key="2">
    <source>
        <dbReference type="Proteomes" id="UP000296706"/>
    </source>
</evidence>
<dbReference type="EMBL" id="CP031310">
    <property type="protein sequence ID" value="QCC51431.1"/>
    <property type="molecule type" value="Genomic_DNA"/>
</dbReference>
<dbReference type="Pfam" id="PF04250">
    <property type="entry name" value="DUF429"/>
    <property type="match status" value="1"/>
</dbReference>
<name>A0A4D6HCZ2_9EURY</name>
<proteinExistence type="predicted"/>
<gene>
    <name evidence="1" type="ORF">DV733_09330</name>
</gene>
<sequence>MSMSEGTGVGVDACPVGWVVTVIDEHSPTIKTYETFSEVEQANDDADKIFVDIPIGLPQGERRRCDLKARELLGCRGSSVFFPPCETAAAKPDYESANNEHRDKMEHGLSQQAYAISEKIIEVQSVVGDRFDGLIRESHPELCFAALNGQPVAYPKSSDLGRGVRMHLLTEVLRDAGALYEEARERYLLKEVRRDDILDSMVLAHAARSASLRTAPSDPASDEPRIYFPEFRVATVDVE</sequence>
<dbReference type="InterPro" id="IPR007362">
    <property type="entry name" value="DUF429"/>
</dbReference>
<accession>A0A4D6HCZ2</accession>
<dbReference type="KEGG" id="hsn:DV733_09330"/>
<dbReference type="AlphaFoldDB" id="A0A4D6HCZ2"/>
<evidence type="ECO:0000313" key="1">
    <source>
        <dbReference type="EMBL" id="QCC51431.1"/>
    </source>
</evidence>
<organism evidence="1 2">
    <name type="scientific">Halapricum salinum</name>
    <dbReference type="NCBI Taxonomy" id="1457250"/>
    <lineage>
        <taxon>Archaea</taxon>
        <taxon>Methanobacteriati</taxon>
        <taxon>Methanobacteriota</taxon>
        <taxon>Stenosarchaea group</taxon>
        <taxon>Halobacteria</taxon>
        <taxon>Halobacteriales</taxon>
        <taxon>Haloarculaceae</taxon>
        <taxon>Halapricum</taxon>
    </lineage>
</organism>
<keyword evidence="2" id="KW-1185">Reference proteome</keyword>
<reference evidence="1 2" key="1">
    <citation type="journal article" date="2019" name="Nat. Commun.">
        <title>A new type of DNA phosphorothioation-based antiviral system in archaea.</title>
        <authorList>
            <person name="Xiong L."/>
            <person name="Liu S."/>
            <person name="Chen S."/>
            <person name="Xiao Y."/>
            <person name="Zhu B."/>
            <person name="Gao Y."/>
            <person name="Zhang Y."/>
            <person name="Chen B."/>
            <person name="Luo J."/>
            <person name="Deng Z."/>
            <person name="Chen X."/>
            <person name="Wang L."/>
            <person name="Chen S."/>
        </authorList>
    </citation>
    <scope>NUCLEOTIDE SEQUENCE [LARGE SCALE GENOMIC DNA]</scope>
    <source>
        <strain evidence="1 2">CBA1105</strain>
    </source>
</reference>
<dbReference type="Proteomes" id="UP000296706">
    <property type="component" value="Chromosome"/>
</dbReference>